<dbReference type="HAMAP" id="MF_00634">
    <property type="entry name" value="UPF0235"/>
    <property type="match status" value="1"/>
</dbReference>
<protein>
    <recommendedName>
        <fullName evidence="2">UPF0235 protein C8D98_0602</fullName>
    </recommendedName>
</protein>
<dbReference type="NCBIfam" id="TIGR00251">
    <property type="entry name" value="DUF167 family protein"/>
    <property type="match status" value="1"/>
</dbReference>
<gene>
    <name evidence="4" type="ORF">C8D98_0602</name>
</gene>
<comment type="similarity">
    <text evidence="1 2">Belongs to the UPF0235 family.</text>
</comment>
<dbReference type="AlphaFoldDB" id="A0A4R1KC53"/>
<dbReference type="Gene3D" id="3.30.1200.10">
    <property type="entry name" value="YggU-like"/>
    <property type="match status" value="1"/>
</dbReference>
<evidence type="ECO:0000256" key="3">
    <source>
        <dbReference type="SAM" id="MobiDB-lite"/>
    </source>
</evidence>
<dbReference type="InterPro" id="IPR003746">
    <property type="entry name" value="DUF167"/>
</dbReference>
<dbReference type="EMBL" id="SMGG01000003">
    <property type="protein sequence ID" value="TCK62092.1"/>
    <property type="molecule type" value="Genomic_DNA"/>
</dbReference>
<dbReference type="PANTHER" id="PTHR13420:SF7">
    <property type="entry name" value="UPF0235 PROTEIN C15ORF40"/>
    <property type="match status" value="1"/>
</dbReference>
<dbReference type="GO" id="GO:0005737">
    <property type="term" value="C:cytoplasm"/>
    <property type="evidence" value="ECO:0007669"/>
    <property type="project" value="TreeGrafter"/>
</dbReference>
<feature type="compositionally biased region" description="Basic and acidic residues" evidence="3">
    <location>
        <begin position="12"/>
        <end position="24"/>
    </location>
</feature>
<dbReference type="SUPFAM" id="SSF69786">
    <property type="entry name" value="YggU-like"/>
    <property type="match status" value="1"/>
</dbReference>
<dbReference type="OrthoDB" id="9800587at2"/>
<feature type="region of interest" description="Disordered" evidence="3">
    <location>
        <begin position="10"/>
        <end position="32"/>
    </location>
</feature>
<dbReference type="InterPro" id="IPR036591">
    <property type="entry name" value="YggU-like_sf"/>
</dbReference>
<reference evidence="4 5" key="1">
    <citation type="submission" date="2019-03" db="EMBL/GenBank/DDBJ databases">
        <title>Genomic Encyclopedia of Type Strains, Phase IV (KMG-IV): sequencing the most valuable type-strain genomes for metagenomic binning, comparative biology and taxonomic classification.</title>
        <authorList>
            <person name="Goeker M."/>
        </authorList>
    </citation>
    <scope>NUCLEOTIDE SEQUENCE [LARGE SCALE GENOMIC DNA]</scope>
    <source>
        <strain evidence="4 5">DSM 24984</strain>
    </source>
</reference>
<organism evidence="4 5">
    <name type="scientific">Seleniivibrio woodruffii</name>
    <dbReference type="NCBI Taxonomy" id="1078050"/>
    <lineage>
        <taxon>Bacteria</taxon>
        <taxon>Pseudomonadati</taxon>
        <taxon>Deferribacterota</taxon>
        <taxon>Deferribacteres</taxon>
        <taxon>Deferribacterales</taxon>
        <taxon>Geovibrionaceae</taxon>
        <taxon>Seleniivibrio</taxon>
    </lineage>
</organism>
<accession>A0A4R1KC53</accession>
<dbReference type="RefSeq" id="WP_132871880.1">
    <property type="nucleotide sequence ID" value="NZ_JBLJBI010000074.1"/>
</dbReference>
<dbReference type="PANTHER" id="PTHR13420">
    <property type="entry name" value="UPF0235 PROTEIN C15ORF40"/>
    <property type="match status" value="1"/>
</dbReference>
<evidence type="ECO:0000256" key="1">
    <source>
        <dbReference type="ARBA" id="ARBA00010364"/>
    </source>
</evidence>
<sequence length="84" mass="9098">MKLSIYVQPGAKKTEHSGMHDGRPKIRLNAPPVDGAANEELIRFVAKTLGLSKSSVRLVSGHASRLKTLEIDAEESAVKDIFGE</sequence>
<evidence type="ECO:0000313" key="4">
    <source>
        <dbReference type="EMBL" id="TCK62092.1"/>
    </source>
</evidence>
<dbReference type="Pfam" id="PF02594">
    <property type="entry name" value="DUF167"/>
    <property type="match status" value="1"/>
</dbReference>
<proteinExistence type="inferred from homology"/>
<evidence type="ECO:0000256" key="2">
    <source>
        <dbReference type="HAMAP-Rule" id="MF_00634"/>
    </source>
</evidence>
<name>A0A4R1KC53_9BACT</name>
<evidence type="ECO:0000313" key="5">
    <source>
        <dbReference type="Proteomes" id="UP000294614"/>
    </source>
</evidence>
<keyword evidence="5" id="KW-1185">Reference proteome</keyword>
<dbReference type="Proteomes" id="UP000294614">
    <property type="component" value="Unassembled WGS sequence"/>
</dbReference>
<comment type="caution">
    <text evidence="4">The sequence shown here is derived from an EMBL/GenBank/DDBJ whole genome shotgun (WGS) entry which is preliminary data.</text>
</comment>
<dbReference type="SMART" id="SM01152">
    <property type="entry name" value="DUF167"/>
    <property type="match status" value="1"/>
</dbReference>